<dbReference type="InterPro" id="IPR037235">
    <property type="entry name" value="TRCF-like_C_D7"/>
</dbReference>
<dbReference type="SMART" id="SM00982">
    <property type="entry name" value="TRCF"/>
    <property type="match status" value="1"/>
</dbReference>
<keyword evidence="13" id="KW-1185">Reference proteome</keyword>
<keyword evidence="6 9" id="KW-0067">ATP-binding</keyword>
<evidence type="ECO:0000256" key="6">
    <source>
        <dbReference type="ARBA" id="ARBA00022840"/>
    </source>
</evidence>
<sequence>MPLLLTQHRESFLLITNSDDDFNSLSESYDFFAAITGAKPILRLPAPDDSASTGALVEILATTDKGASAMASIKTITTPLNISQLDYFLIKKGDEKSREDSLKKLLSFGYKQTALVIDKGECSLRNYILDFYPVSKDNPVRIEFFGDEVDSIREFSVETQRTTKTLDEISIFPLIFAAGPIDSQSSLIELFDVSRVFIFAESAAEGKAFLKTLPAAPPVTVLSDTTFDTTGVDARSLSLSGLGVLLEERTSVSEIPQAVSGLLNGCRVMIVSATKAQGERLKDIFIESNMPVPVIKKEDAATYEGNIFITVGMLNEGLYIDGLIVLTETEIFGEVQRHRTQKKPGMSNIFKILEELKPGDYIVHFDHGIGIFEGLRQEQADNFVYDMLIIRYADDARLYVPVGSINLIKKYWAEEGVLPRLDKLGGKTWQRAKGRAKKRIEILAEKLIAHYAEREVAKGFALSPDGPLHAEFDDFFPYEPTPDQISAAVEIKKDMESDKPMDRLLCGDVGYGKTEVAMRAAFKAVFDGRQVAVLVPTTILCEQHYLNFKERFSPFPVKVDYISRFKMKSKADETLKKLAKGEIDIIIGTQSLLRKNLDIPALGLLIIDEEHRFGVAQKERIKELKTGVHCLTLSATPIPRTLQMSLSGIWKMSAIETAPELRQSVRTNISVFDQQIIKEALHRELQRGGQVFFVHNRIKDIDKIAAMVKGLVKDKRVAVGHGQMNNSELEEIMLDFIKKKIDILVSTAIIGSGIDIPTANTIIVNRADTMGLADLYQLRGRVGRSNVKAYAYFFIPGEDLISADAKKRLTAIQELSYLGAGLRLALKDMEIRGAGNMLGAEQSGHIHALGFDTYMEMLEEEISRLKGIPIEKEKEPVIELKIEAHIPEGYVDEVSVRLNFYRRLALAKEEADIFDLEDEIIDRFGKLPAPAEALFNLMRVKILCKKIRAASVKRLTGKVQVQFFEEGTDVLARMASEHKKYGHKLHFLPLGFEIMLKNIGIEEIPRLLIGLFKTIAADL</sequence>
<dbReference type="HAMAP" id="MF_00969">
    <property type="entry name" value="TRCF"/>
    <property type="match status" value="1"/>
</dbReference>
<dbReference type="InterPro" id="IPR027417">
    <property type="entry name" value="P-loop_NTPase"/>
</dbReference>
<evidence type="ECO:0000256" key="4">
    <source>
        <dbReference type="ARBA" id="ARBA00022801"/>
    </source>
</evidence>
<keyword evidence="2 9" id="KW-0547">Nucleotide-binding</keyword>
<dbReference type="EC" id="3.6.4.-" evidence="9"/>
<dbReference type="Pfam" id="PF03461">
    <property type="entry name" value="TRCF"/>
    <property type="match status" value="1"/>
</dbReference>
<feature type="domain" description="Helicase C-terminal" evidence="11">
    <location>
        <begin position="672"/>
        <end position="830"/>
    </location>
</feature>
<dbReference type="SMART" id="SM01058">
    <property type="entry name" value="CarD_TRCF"/>
    <property type="match status" value="1"/>
</dbReference>
<dbReference type="Gene3D" id="3.30.2060.10">
    <property type="entry name" value="Penicillin-binding protein 1b domain"/>
    <property type="match status" value="1"/>
</dbReference>
<feature type="domain" description="Helicase ATP-binding" evidence="10">
    <location>
        <begin position="494"/>
        <end position="655"/>
    </location>
</feature>
<dbReference type="Pfam" id="PF00271">
    <property type="entry name" value="Helicase_C"/>
    <property type="match status" value="1"/>
</dbReference>
<dbReference type="Gene3D" id="3.40.50.300">
    <property type="entry name" value="P-loop containing nucleotide triphosphate hydrolases"/>
    <property type="match status" value="2"/>
</dbReference>
<comment type="function">
    <text evidence="9">Couples transcription and DNA repair by recognizing RNA polymerase (RNAP) stalled at DNA lesions. Mediates ATP-dependent release of RNAP and its truncated transcript from the DNA, and recruitment of nucleotide excision repair machinery to the damaged site.</text>
</comment>
<dbReference type="EMBL" id="LNQR01000032">
    <property type="protein sequence ID" value="KWT91115.1"/>
    <property type="molecule type" value="Genomic_DNA"/>
</dbReference>
<dbReference type="Gene3D" id="2.40.10.170">
    <property type="match status" value="1"/>
</dbReference>
<dbReference type="PROSITE" id="PS51194">
    <property type="entry name" value="HELICASE_CTER"/>
    <property type="match status" value="1"/>
</dbReference>
<evidence type="ECO:0000256" key="2">
    <source>
        <dbReference type="ARBA" id="ARBA00022741"/>
    </source>
</evidence>
<evidence type="ECO:0000256" key="5">
    <source>
        <dbReference type="ARBA" id="ARBA00022806"/>
    </source>
</evidence>
<reference evidence="12 13" key="1">
    <citation type="submission" date="2015-11" db="EMBL/GenBank/DDBJ databases">
        <authorList>
            <person name="Lin W."/>
        </authorList>
    </citation>
    <scope>NUCLEOTIDE SEQUENCE [LARGE SCALE GENOMIC DNA]</scope>
    <source>
        <strain evidence="12 13">HCH-1</strain>
    </source>
</reference>
<dbReference type="SUPFAM" id="SSF141259">
    <property type="entry name" value="CarD-like"/>
    <property type="match status" value="1"/>
</dbReference>
<evidence type="ECO:0000256" key="1">
    <source>
        <dbReference type="ARBA" id="ARBA00022490"/>
    </source>
</evidence>
<dbReference type="Gene3D" id="3.90.1150.50">
    <property type="entry name" value="Transcription-repair-coupling factor, D7 domain"/>
    <property type="match status" value="1"/>
</dbReference>
<dbReference type="InterPro" id="IPR014001">
    <property type="entry name" value="Helicase_ATP-bd"/>
</dbReference>
<dbReference type="InterPro" id="IPR047112">
    <property type="entry name" value="RecG/Mfd"/>
</dbReference>
<dbReference type="CDD" id="cd17991">
    <property type="entry name" value="DEXHc_TRCF"/>
    <property type="match status" value="1"/>
</dbReference>
<dbReference type="Pfam" id="PF02559">
    <property type="entry name" value="CarD_TRCF_RID"/>
    <property type="match status" value="1"/>
</dbReference>
<dbReference type="PANTHER" id="PTHR47964">
    <property type="entry name" value="ATP-DEPENDENT DNA HELICASE HOMOLOG RECG, CHLOROPLASTIC"/>
    <property type="match status" value="1"/>
</dbReference>
<keyword evidence="3 9" id="KW-0227">DNA damage</keyword>
<dbReference type="InterPro" id="IPR011545">
    <property type="entry name" value="DEAD/DEAH_box_helicase_dom"/>
</dbReference>
<dbReference type="Pfam" id="PF17757">
    <property type="entry name" value="UvrB_inter"/>
    <property type="match status" value="1"/>
</dbReference>
<dbReference type="InterPro" id="IPR004576">
    <property type="entry name" value="Mfd"/>
</dbReference>
<evidence type="ECO:0000259" key="11">
    <source>
        <dbReference type="PROSITE" id="PS51194"/>
    </source>
</evidence>
<comment type="similarity">
    <text evidence="9">In the C-terminal section; belongs to the helicase family. RecG subfamily.</text>
</comment>
<evidence type="ECO:0000256" key="9">
    <source>
        <dbReference type="HAMAP-Rule" id="MF_00969"/>
    </source>
</evidence>
<dbReference type="SUPFAM" id="SSF143517">
    <property type="entry name" value="TRCF domain-like"/>
    <property type="match status" value="1"/>
</dbReference>
<dbReference type="RefSeq" id="WP_085051529.1">
    <property type="nucleotide sequence ID" value="NZ_LNQR01000032.1"/>
</dbReference>
<name>A0ABR5SHG7_9BACT</name>
<comment type="subcellular location">
    <subcellularLocation>
        <location evidence="9">Cytoplasm</location>
    </subcellularLocation>
</comment>
<dbReference type="InterPro" id="IPR003711">
    <property type="entry name" value="CarD-like/TRCF_RID"/>
</dbReference>
<dbReference type="GO" id="GO:0016787">
    <property type="term" value="F:hydrolase activity"/>
    <property type="evidence" value="ECO:0007669"/>
    <property type="project" value="UniProtKB-KW"/>
</dbReference>
<accession>A0ABR5SHG7</accession>
<dbReference type="Pfam" id="PF00270">
    <property type="entry name" value="DEAD"/>
    <property type="match status" value="1"/>
</dbReference>
<dbReference type="Proteomes" id="UP000060487">
    <property type="component" value="Unassembled WGS sequence"/>
</dbReference>
<keyword evidence="5" id="KW-0347">Helicase</keyword>
<dbReference type="InterPro" id="IPR005118">
    <property type="entry name" value="TRCF_C"/>
</dbReference>
<dbReference type="PROSITE" id="PS51192">
    <property type="entry name" value="HELICASE_ATP_BIND_1"/>
    <property type="match status" value="1"/>
</dbReference>
<dbReference type="NCBIfam" id="TIGR00580">
    <property type="entry name" value="mfd"/>
    <property type="match status" value="1"/>
</dbReference>
<comment type="similarity">
    <text evidence="9">In the N-terminal section; belongs to the UvrB family.</text>
</comment>
<keyword evidence="7 9" id="KW-0238">DNA-binding</keyword>
<dbReference type="InterPro" id="IPR036101">
    <property type="entry name" value="CarD-like/TRCF_RID_sf"/>
</dbReference>
<evidence type="ECO:0000256" key="8">
    <source>
        <dbReference type="ARBA" id="ARBA00023204"/>
    </source>
</evidence>
<protein>
    <recommendedName>
        <fullName evidence="9">Transcription-repair-coupling factor</fullName>
        <shortName evidence="9">TRCF</shortName>
        <ecNumber evidence="9">3.6.4.-</ecNumber>
    </recommendedName>
</protein>
<proteinExistence type="inferred from homology"/>
<evidence type="ECO:0000313" key="13">
    <source>
        <dbReference type="Proteomes" id="UP000060487"/>
    </source>
</evidence>
<evidence type="ECO:0000256" key="7">
    <source>
        <dbReference type="ARBA" id="ARBA00023125"/>
    </source>
</evidence>
<keyword evidence="4 9" id="KW-0378">Hydrolase</keyword>
<comment type="caution">
    <text evidence="12">The sequence shown here is derived from an EMBL/GenBank/DDBJ whole genome shotgun (WGS) entry which is preliminary data.</text>
</comment>
<evidence type="ECO:0000256" key="3">
    <source>
        <dbReference type="ARBA" id="ARBA00022763"/>
    </source>
</evidence>
<organism evidence="12 13">
    <name type="scientific">Candidatus Magnetominusculus xianensis</name>
    <dbReference type="NCBI Taxonomy" id="1748249"/>
    <lineage>
        <taxon>Bacteria</taxon>
        <taxon>Pseudomonadati</taxon>
        <taxon>Nitrospirota</taxon>
        <taxon>Nitrospiria</taxon>
        <taxon>Nitrospirales</taxon>
        <taxon>Nitrospiraceae</taxon>
        <taxon>Candidatus Magnetominusculus</taxon>
    </lineage>
</organism>
<dbReference type="SMART" id="SM00487">
    <property type="entry name" value="DEXDc"/>
    <property type="match status" value="1"/>
</dbReference>
<dbReference type="PANTHER" id="PTHR47964:SF1">
    <property type="entry name" value="ATP-DEPENDENT DNA HELICASE HOMOLOG RECG, CHLOROPLASTIC"/>
    <property type="match status" value="1"/>
</dbReference>
<dbReference type="InterPro" id="IPR041471">
    <property type="entry name" value="UvrB_inter"/>
</dbReference>
<dbReference type="SUPFAM" id="SSF52540">
    <property type="entry name" value="P-loop containing nucleoside triphosphate hydrolases"/>
    <property type="match status" value="4"/>
</dbReference>
<dbReference type="SMART" id="SM00490">
    <property type="entry name" value="HELICc"/>
    <property type="match status" value="1"/>
</dbReference>
<evidence type="ECO:0000259" key="10">
    <source>
        <dbReference type="PROSITE" id="PS51192"/>
    </source>
</evidence>
<evidence type="ECO:0000313" key="12">
    <source>
        <dbReference type="EMBL" id="KWT91115.1"/>
    </source>
</evidence>
<keyword evidence="1 9" id="KW-0963">Cytoplasm</keyword>
<keyword evidence="8 9" id="KW-0234">DNA repair</keyword>
<gene>
    <name evidence="9 12" type="primary">mfd</name>
    <name evidence="12" type="ORF">ASN18_0939</name>
</gene>
<dbReference type="InterPro" id="IPR001650">
    <property type="entry name" value="Helicase_C-like"/>
</dbReference>